<accession>A0AAV3A918</accession>
<dbReference type="PROSITE" id="PS51450">
    <property type="entry name" value="LRR"/>
    <property type="match status" value="3"/>
</dbReference>
<dbReference type="Pfam" id="PF13855">
    <property type="entry name" value="LRR_8"/>
    <property type="match status" value="3"/>
</dbReference>
<dbReference type="PANTHER" id="PTHR24369">
    <property type="entry name" value="ANTIGEN BSP, PUTATIVE-RELATED"/>
    <property type="match status" value="1"/>
</dbReference>
<evidence type="ECO:0000256" key="3">
    <source>
        <dbReference type="ARBA" id="ARBA00022737"/>
    </source>
</evidence>
<dbReference type="PANTHER" id="PTHR24369:SF210">
    <property type="entry name" value="CHAOPTIN-RELATED"/>
    <property type="match status" value="1"/>
</dbReference>
<protein>
    <submittedName>
        <fullName evidence="4">Uncharacterized protein</fullName>
    </submittedName>
</protein>
<sequence>MGIEDLPPDLPPSAVSLNLAGNQIRILHFDAFKVVPSLQVLWLNQNNLTFLYPGVFIALNNLKELNLNKNQRLTYLHAHTFRGLSNLVSLDLSHCNIFEIHPFVFTHLPSLEVLNLASNKIHYVPQALRKLHNITTLSMENNFIEAIGKNSFKHQQALQTLNLRRNQIWAIQDEAFNQLNKLSILNLGHNSLSHLPNQLFTGLDQLRIMYLEANKIVKINCSFNKLVNLKKLHLNNNLITHIAHNAFSDLKQLQFLHLNKNSLASIPSYLFLHMPKLKSVFLSFNPWSCDCSMAWIATWMVDYKGIVQGLNCVFALSYRSTSEVFTGRGITCLLEEINEDQCVESSIDSASTLTDVTYVVFNILIFFFSGLL</sequence>
<keyword evidence="1" id="KW-0433">Leucine-rich repeat</keyword>
<dbReference type="InterPro" id="IPR032675">
    <property type="entry name" value="LRR_dom_sf"/>
</dbReference>
<dbReference type="InterPro" id="IPR025875">
    <property type="entry name" value="Leu-rich_rpt_4"/>
</dbReference>
<dbReference type="EMBL" id="DYDO01000007">
    <property type="protein sequence ID" value="DBA20886.1"/>
    <property type="molecule type" value="Genomic_DNA"/>
</dbReference>
<keyword evidence="5" id="KW-1185">Reference proteome</keyword>
<dbReference type="InterPro" id="IPR003591">
    <property type="entry name" value="Leu-rich_rpt_typical-subtyp"/>
</dbReference>
<dbReference type="Pfam" id="PF12799">
    <property type="entry name" value="LRR_4"/>
    <property type="match status" value="1"/>
</dbReference>
<dbReference type="Proteomes" id="UP001181693">
    <property type="component" value="Unassembled WGS sequence"/>
</dbReference>
<dbReference type="AlphaFoldDB" id="A0AAV3A918"/>
<dbReference type="SMART" id="SM00369">
    <property type="entry name" value="LRR_TYP"/>
    <property type="match status" value="11"/>
</dbReference>
<dbReference type="InterPro" id="IPR050541">
    <property type="entry name" value="LRR_TM_domain-containing"/>
</dbReference>
<reference evidence="4" key="1">
    <citation type="thesis" date="2020" institute="ProQuest LLC" country="789 East Eisenhower Parkway, Ann Arbor, MI, USA">
        <title>Comparative Genomics and Chromosome Evolution.</title>
        <authorList>
            <person name="Mudd A.B."/>
        </authorList>
    </citation>
    <scope>NUCLEOTIDE SEQUENCE</scope>
    <source>
        <strain evidence="4">1538</strain>
        <tissue evidence="4">Blood</tissue>
    </source>
</reference>
<evidence type="ECO:0000313" key="5">
    <source>
        <dbReference type="Proteomes" id="UP001181693"/>
    </source>
</evidence>
<gene>
    <name evidence="4" type="ORF">GDO54_017623</name>
</gene>
<evidence type="ECO:0000313" key="4">
    <source>
        <dbReference type="EMBL" id="DBA20886.1"/>
    </source>
</evidence>
<dbReference type="FunFam" id="3.80.10.10:FF:001164">
    <property type="entry name" value="GH01279p"/>
    <property type="match status" value="1"/>
</dbReference>
<keyword evidence="2" id="KW-0732">Signal</keyword>
<organism evidence="4 5">
    <name type="scientific">Pyxicephalus adspersus</name>
    <name type="common">African bullfrog</name>
    <dbReference type="NCBI Taxonomy" id="30357"/>
    <lineage>
        <taxon>Eukaryota</taxon>
        <taxon>Metazoa</taxon>
        <taxon>Chordata</taxon>
        <taxon>Craniata</taxon>
        <taxon>Vertebrata</taxon>
        <taxon>Euteleostomi</taxon>
        <taxon>Amphibia</taxon>
        <taxon>Batrachia</taxon>
        <taxon>Anura</taxon>
        <taxon>Neobatrachia</taxon>
        <taxon>Ranoidea</taxon>
        <taxon>Pyxicephalidae</taxon>
        <taxon>Pyxicephalinae</taxon>
        <taxon>Pyxicephalus</taxon>
    </lineage>
</organism>
<dbReference type="Gene3D" id="3.80.10.10">
    <property type="entry name" value="Ribonuclease Inhibitor"/>
    <property type="match status" value="3"/>
</dbReference>
<evidence type="ECO:0000256" key="1">
    <source>
        <dbReference type="ARBA" id="ARBA00022614"/>
    </source>
</evidence>
<keyword evidence="3" id="KW-0677">Repeat</keyword>
<proteinExistence type="predicted"/>
<name>A0AAV3A918_PYXAD</name>
<dbReference type="SUPFAM" id="SSF52058">
    <property type="entry name" value="L domain-like"/>
    <property type="match status" value="1"/>
</dbReference>
<dbReference type="GO" id="GO:0005886">
    <property type="term" value="C:plasma membrane"/>
    <property type="evidence" value="ECO:0007669"/>
    <property type="project" value="TreeGrafter"/>
</dbReference>
<dbReference type="InterPro" id="IPR001611">
    <property type="entry name" value="Leu-rich_rpt"/>
</dbReference>
<evidence type="ECO:0000256" key="2">
    <source>
        <dbReference type="ARBA" id="ARBA00022729"/>
    </source>
</evidence>
<comment type="caution">
    <text evidence="4">The sequence shown here is derived from an EMBL/GenBank/DDBJ whole genome shotgun (WGS) entry which is preliminary data.</text>
</comment>